<dbReference type="SUPFAM" id="SSF52317">
    <property type="entry name" value="Class I glutamine amidotransferase-like"/>
    <property type="match status" value="1"/>
</dbReference>
<dbReference type="GO" id="GO:0043565">
    <property type="term" value="F:sequence-specific DNA binding"/>
    <property type="evidence" value="ECO:0007669"/>
    <property type="project" value="InterPro"/>
</dbReference>
<comment type="caution">
    <text evidence="4">The sequence shown here is derived from an EMBL/GenBank/DDBJ whole genome shotgun (WGS) entry which is preliminary data.</text>
</comment>
<dbReference type="Pfam" id="PF01965">
    <property type="entry name" value="DJ-1_PfpI"/>
    <property type="match status" value="1"/>
</dbReference>
<protein>
    <submittedName>
        <fullName evidence="4">AraC family transcriptional regulator with amidase-like domain</fullName>
    </submittedName>
</protein>
<dbReference type="PANTHER" id="PTHR43130:SF3">
    <property type="entry name" value="HTH-TYPE TRANSCRIPTIONAL REGULATOR RV1931C"/>
    <property type="match status" value="1"/>
</dbReference>
<proteinExistence type="predicted"/>
<evidence type="ECO:0000259" key="3">
    <source>
        <dbReference type="PROSITE" id="PS01124"/>
    </source>
</evidence>
<dbReference type="PANTHER" id="PTHR43130">
    <property type="entry name" value="ARAC-FAMILY TRANSCRIPTIONAL REGULATOR"/>
    <property type="match status" value="1"/>
</dbReference>
<organism evidence="4 5">
    <name type="scientific">Microvirga subterranea</name>
    <dbReference type="NCBI Taxonomy" id="186651"/>
    <lineage>
        <taxon>Bacteria</taxon>
        <taxon>Pseudomonadati</taxon>
        <taxon>Pseudomonadota</taxon>
        <taxon>Alphaproteobacteria</taxon>
        <taxon>Hyphomicrobiales</taxon>
        <taxon>Methylobacteriaceae</taxon>
        <taxon>Microvirga</taxon>
    </lineage>
</organism>
<name>A0A370HM40_9HYPH</name>
<dbReference type="EMBL" id="QQBB01000004">
    <property type="protein sequence ID" value="RDI59579.1"/>
    <property type="molecule type" value="Genomic_DNA"/>
</dbReference>
<dbReference type="PROSITE" id="PS01124">
    <property type="entry name" value="HTH_ARAC_FAMILY_2"/>
    <property type="match status" value="1"/>
</dbReference>
<dbReference type="Gene3D" id="1.10.10.60">
    <property type="entry name" value="Homeodomain-like"/>
    <property type="match status" value="2"/>
</dbReference>
<evidence type="ECO:0000256" key="1">
    <source>
        <dbReference type="ARBA" id="ARBA00023015"/>
    </source>
</evidence>
<dbReference type="OrthoDB" id="9793422at2"/>
<evidence type="ECO:0000313" key="5">
    <source>
        <dbReference type="Proteomes" id="UP000254925"/>
    </source>
</evidence>
<evidence type="ECO:0000256" key="2">
    <source>
        <dbReference type="ARBA" id="ARBA00023163"/>
    </source>
</evidence>
<dbReference type="CDD" id="cd03138">
    <property type="entry name" value="GATase1_AraC_2"/>
    <property type="match status" value="1"/>
</dbReference>
<dbReference type="RefSeq" id="WP_114770436.1">
    <property type="nucleotide sequence ID" value="NZ_QQBB01000004.1"/>
</dbReference>
<dbReference type="Pfam" id="PF12833">
    <property type="entry name" value="HTH_18"/>
    <property type="match status" value="1"/>
</dbReference>
<dbReference type="InterPro" id="IPR052158">
    <property type="entry name" value="INH-QAR"/>
</dbReference>
<dbReference type="SMART" id="SM00342">
    <property type="entry name" value="HTH_ARAC"/>
    <property type="match status" value="1"/>
</dbReference>
<accession>A0A370HM40</accession>
<feature type="domain" description="HTH araC/xylS-type" evidence="3">
    <location>
        <begin position="232"/>
        <end position="330"/>
    </location>
</feature>
<keyword evidence="1" id="KW-0805">Transcription regulation</keyword>
<dbReference type="Proteomes" id="UP000254925">
    <property type="component" value="Unassembled WGS sequence"/>
</dbReference>
<dbReference type="SUPFAM" id="SSF46689">
    <property type="entry name" value="Homeodomain-like"/>
    <property type="match status" value="2"/>
</dbReference>
<reference evidence="4 5" key="1">
    <citation type="submission" date="2018-07" db="EMBL/GenBank/DDBJ databases">
        <title>Genomic Encyclopedia of Type Strains, Phase IV (KMG-IV): sequencing the most valuable type-strain genomes for metagenomic binning, comparative biology and taxonomic classification.</title>
        <authorList>
            <person name="Goeker M."/>
        </authorList>
    </citation>
    <scope>NUCLEOTIDE SEQUENCE [LARGE SCALE GENOMIC DNA]</scope>
    <source>
        <strain evidence="4 5">DSM 14364</strain>
    </source>
</reference>
<dbReference type="InterPro" id="IPR018060">
    <property type="entry name" value="HTH_AraC"/>
</dbReference>
<dbReference type="GO" id="GO:0003700">
    <property type="term" value="F:DNA-binding transcription factor activity"/>
    <property type="evidence" value="ECO:0007669"/>
    <property type="project" value="InterPro"/>
</dbReference>
<dbReference type="InterPro" id="IPR029062">
    <property type="entry name" value="Class_I_gatase-like"/>
</dbReference>
<dbReference type="InterPro" id="IPR009057">
    <property type="entry name" value="Homeodomain-like_sf"/>
</dbReference>
<keyword evidence="2" id="KW-0804">Transcription</keyword>
<evidence type="ECO:0000313" key="4">
    <source>
        <dbReference type="EMBL" id="RDI59579.1"/>
    </source>
</evidence>
<gene>
    <name evidence="4" type="ORF">DES45_104499</name>
</gene>
<dbReference type="Gene3D" id="3.40.50.880">
    <property type="match status" value="1"/>
</dbReference>
<dbReference type="InterPro" id="IPR002818">
    <property type="entry name" value="DJ-1/PfpI"/>
</dbReference>
<sequence length="356" mass="39605">MAKQPIHVSLVVFPESDPSIIFGVFDTLWAAGQLWESLHGRQAGTPLFTPRLVGAQSGPISLVTGVSILPQDTIDEVQTTDIVFVPNVIVNSPEALRGLDRRLLAWVRKRFEAGAHVYASCGGSLAIAEAGLLDQFEATTHWAYVDLFRREYPAVKLSHKRLLVQTGPDQRIVCSGGASSWQDLVLFLVAKHGSAEEALRLSKLFLYQWHREGQLPYACMMQNVDHDDHVVSEQQVWIAENYARANLVTELVRRSKLPESTFSRRFKAATGYTPLAYIQTLRIEEAKQMLEASAVPVELISAEVGYEDLAHFRRLFRRLTGMSPAGYRRKFRLPAYAGGAAEAPSFVPEADRSLAS</sequence>
<dbReference type="AlphaFoldDB" id="A0A370HM40"/>
<keyword evidence="5" id="KW-1185">Reference proteome</keyword>